<dbReference type="GO" id="GO:0005506">
    <property type="term" value="F:iron ion binding"/>
    <property type="evidence" value="ECO:0007669"/>
    <property type="project" value="UniProtKB-UniRule"/>
</dbReference>
<dbReference type="GO" id="GO:1904047">
    <property type="term" value="F:S-adenosyl-L-methionine binding"/>
    <property type="evidence" value="ECO:0007669"/>
    <property type="project" value="UniProtKB-UniRule"/>
</dbReference>
<keyword evidence="5 8" id="KW-0560">Oxidoreductase</keyword>
<dbReference type="PROSITE" id="PS51918">
    <property type="entry name" value="RADICAL_SAM"/>
    <property type="match status" value="1"/>
</dbReference>
<evidence type="ECO:0000256" key="4">
    <source>
        <dbReference type="ARBA" id="ARBA00022905"/>
    </source>
</evidence>
<dbReference type="Pfam" id="PF04055">
    <property type="entry name" value="Radical_SAM"/>
    <property type="match status" value="1"/>
</dbReference>
<dbReference type="InterPro" id="IPR023885">
    <property type="entry name" value="4Fe4S-binding_SPASM_dom"/>
</dbReference>
<accession>A0A1G6LQ13</accession>
<comment type="cofactor">
    <cofactor evidence="8">
        <name>[4Fe-4S] cluster</name>
        <dbReference type="ChEBI" id="CHEBI:49883"/>
    </cofactor>
    <text evidence="8">Binds 1 [4Fe-4S] cluster. The cluster is coordinated with 3 cysteines and an exchangeable S-adenosyl-L-methionine.</text>
</comment>
<dbReference type="SFLD" id="SFLDG01067">
    <property type="entry name" value="SPASM/twitch_domain_containing"/>
    <property type="match status" value="1"/>
</dbReference>
<dbReference type="InterPro" id="IPR013785">
    <property type="entry name" value="Aldolase_TIM"/>
</dbReference>
<dbReference type="Gene3D" id="3.20.20.70">
    <property type="entry name" value="Aldolase class I"/>
    <property type="match status" value="1"/>
</dbReference>
<dbReference type="STRING" id="938405.SAMN02927895_01732"/>
<evidence type="ECO:0000256" key="1">
    <source>
        <dbReference type="ARBA" id="ARBA00022485"/>
    </source>
</evidence>
<dbReference type="Proteomes" id="UP000198925">
    <property type="component" value="Unassembled WGS sequence"/>
</dbReference>
<dbReference type="SFLD" id="SFLDG01386">
    <property type="entry name" value="main_SPASM_domain-containing"/>
    <property type="match status" value="1"/>
</dbReference>
<dbReference type="GO" id="GO:0032324">
    <property type="term" value="P:molybdopterin cofactor biosynthetic process"/>
    <property type="evidence" value="ECO:0007669"/>
    <property type="project" value="UniProtKB-ARBA"/>
</dbReference>
<dbReference type="GO" id="GO:0009975">
    <property type="term" value="F:cyclase activity"/>
    <property type="evidence" value="ECO:0007669"/>
    <property type="project" value="UniProtKB-UniRule"/>
</dbReference>
<evidence type="ECO:0000259" key="9">
    <source>
        <dbReference type="PROSITE" id="PS51918"/>
    </source>
</evidence>
<dbReference type="SMART" id="SM00729">
    <property type="entry name" value="Elp3"/>
    <property type="match status" value="1"/>
</dbReference>
<keyword evidence="3 8" id="KW-0479">Metal-binding</keyword>
<dbReference type="GO" id="GO:0016491">
    <property type="term" value="F:oxidoreductase activity"/>
    <property type="evidence" value="ECO:0007669"/>
    <property type="project" value="UniProtKB-KW"/>
</dbReference>
<dbReference type="SUPFAM" id="SSF102114">
    <property type="entry name" value="Radical SAM enzymes"/>
    <property type="match status" value="1"/>
</dbReference>
<keyword evidence="7 8" id="KW-0411">Iron-sulfur</keyword>
<dbReference type="InterPro" id="IPR007197">
    <property type="entry name" value="rSAM"/>
</dbReference>
<evidence type="ECO:0000256" key="7">
    <source>
        <dbReference type="ARBA" id="ARBA00023014"/>
    </source>
</evidence>
<keyword evidence="4 8" id="KW-0884">PQQ biosynthesis</keyword>
<comment type="pathway">
    <text evidence="8">Cofactor biosynthesis; pyrroloquinoline quinone biosynthesis.</text>
</comment>
<keyword evidence="11" id="KW-1185">Reference proteome</keyword>
<evidence type="ECO:0000313" key="10">
    <source>
        <dbReference type="EMBL" id="SDC45177.1"/>
    </source>
</evidence>
<sequence length="370" mass="39464">MIQPPLALLAELTHRCPLRCPYCSNPTALTRPGEEVDTATWARAFAEAADLGCLQVHLSGGEPTARRDIEALVRAASEAGLYTNLITSGVLLNGTRLEALVAAGLDHVQLSIQDAEPVSADRIGGYRGGHARKLEFARHVTAAGLPLTLNAVVHRQNLDRLPQMIALALELGAGRLEVAHVQYYGWALANRDALMPSRAQLDAATAAVEAARAAHRSRLVIDYVVPDYYATRPKSCMGGWGQRFLAISPAGHILPCHAAESLPGFAFPDIRTTTLREAWEASEAFNRFRGTGWMPAPCQGCSRAEADWGGCRCQAFALTGDAAAADPACALSPHHALLALALEDADRAGEAFTYREPGRLPAAPACPPVD</sequence>
<dbReference type="GO" id="GO:0051539">
    <property type="term" value="F:4 iron, 4 sulfur cluster binding"/>
    <property type="evidence" value="ECO:0007669"/>
    <property type="project" value="UniProtKB-KW"/>
</dbReference>
<evidence type="ECO:0000256" key="5">
    <source>
        <dbReference type="ARBA" id="ARBA00023002"/>
    </source>
</evidence>
<dbReference type="GO" id="GO:0018189">
    <property type="term" value="P:pyrroloquinoline quinone biosynthetic process"/>
    <property type="evidence" value="ECO:0007669"/>
    <property type="project" value="UniProtKB-UniRule"/>
</dbReference>
<dbReference type="NCBIfam" id="TIGR02109">
    <property type="entry name" value="PQQ_syn_pqqE"/>
    <property type="match status" value="1"/>
</dbReference>
<comment type="subunit">
    <text evidence="8">Interacts with PqqD. The interaction is necessary for activity of PqqE.</text>
</comment>
<protein>
    <recommendedName>
        <fullName evidence="8">PqqA peptide cyclase</fullName>
        <ecNumber evidence="8">1.21.98.4</ecNumber>
    </recommendedName>
    <alternativeName>
        <fullName evidence="8">Coenzyme PQQ synthesis protein E</fullName>
    </alternativeName>
</protein>
<keyword evidence="1 8" id="KW-0004">4Fe-4S</keyword>
<dbReference type="Pfam" id="PF13186">
    <property type="entry name" value="SPASM"/>
    <property type="match status" value="1"/>
</dbReference>
<gene>
    <name evidence="8" type="primary">pqqE</name>
    <name evidence="10" type="ORF">SAMN04487779_1001968</name>
</gene>
<dbReference type="RefSeq" id="WP_090660935.1">
    <property type="nucleotide sequence ID" value="NZ_FMZX01000001.1"/>
</dbReference>
<feature type="binding site" evidence="8">
    <location>
        <position position="16"/>
    </location>
    <ligand>
        <name>[4Fe-4S] cluster</name>
        <dbReference type="ChEBI" id="CHEBI:49883"/>
        <note>4Fe-4S-S-AdoMet</note>
    </ligand>
</feature>
<proteinExistence type="inferred from homology"/>
<dbReference type="CDD" id="cd01335">
    <property type="entry name" value="Radical_SAM"/>
    <property type="match status" value="1"/>
</dbReference>
<dbReference type="PIRSF" id="PIRSF037420">
    <property type="entry name" value="PQQ_syn_pqqE"/>
    <property type="match status" value="1"/>
</dbReference>
<evidence type="ECO:0000256" key="8">
    <source>
        <dbReference type="HAMAP-Rule" id="MF_00660"/>
    </source>
</evidence>
<dbReference type="InterPro" id="IPR050377">
    <property type="entry name" value="Radical_SAM_PqqE_MftC-like"/>
</dbReference>
<dbReference type="SFLD" id="SFLDS00029">
    <property type="entry name" value="Radical_SAM"/>
    <property type="match status" value="1"/>
</dbReference>
<dbReference type="UniPathway" id="UPA00539"/>
<dbReference type="InterPro" id="IPR006638">
    <property type="entry name" value="Elp3/MiaA/NifB-like_rSAM"/>
</dbReference>
<dbReference type="PANTHER" id="PTHR11228:SF7">
    <property type="entry name" value="PQQA PEPTIDE CYCLASE"/>
    <property type="match status" value="1"/>
</dbReference>
<organism evidence="10 11">
    <name type="scientific">Belnapia rosea</name>
    <dbReference type="NCBI Taxonomy" id="938405"/>
    <lineage>
        <taxon>Bacteria</taxon>
        <taxon>Pseudomonadati</taxon>
        <taxon>Pseudomonadota</taxon>
        <taxon>Alphaproteobacteria</taxon>
        <taxon>Acetobacterales</taxon>
        <taxon>Roseomonadaceae</taxon>
        <taxon>Belnapia</taxon>
    </lineage>
</organism>
<comment type="catalytic activity">
    <reaction evidence="8">
        <text>[PQQ precursor protein] + S-adenosyl-L-methionine = E-Y cross-linked-[PQQ precursor protein] + 5'-deoxyadenosine + L-methionine + H(+)</text>
        <dbReference type="Rhea" id="RHEA:56836"/>
        <dbReference type="Rhea" id="RHEA-COMP:14800"/>
        <dbReference type="Rhea" id="RHEA-COMP:14801"/>
        <dbReference type="ChEBI" id="CHEBI:15378"/>
        <dbReference type="ChEBI" id="CHEBI:17319"/>
        <dbReference type="ChEBI" id="CHEBI:57844"/>
        <dbReference type="ChEBI" id="CHEBI:59789"/>
        <dbReference type="ChEBI" id="CHEBI:141026"/>
        <dbReference type="ChEBI" id="CHEBI:141027"/>
        <dbReference type="EC" id="1.21.98.4"/>
    </reaction>
</comment>
<evidence type="ECO:0000256" key="6">
    <source>
        <dbReference type="ARBA" id="ARBA00023004"/>
    </source>
</evidence>
<dbReference type="AlphaFoldDB" id="A0A1G6LQ13"/>
<feature type="binding site" evidence="8">
    <location>
        <position position="23"/>
    </location>
    <ligand>
        <name>[4Fe-4S] cluster</name>
        <dbReference type="ChEBI" id="CHEBI:49883"/>
        <note>4Fe-4S-S-AdoMet</note>
    </ligand>
</feature>
<dbReference type="EC" id="1.21.98.4" evidence="8"/>
<dbReference type="PANTHER" id="PTHR11228">
    <property type="entry name" value="RADICAL SAM DOMAIN PROTEIN"/>
    <property type="match status" value="1"/>
</dbReference>
<dbReference type="HAMAP" id="MF_00660">
    <property type="entry name" value="PqqE"/>
    <property type="match status" value="1"/>
</dbReference>
<dbReference type="InterPro" id="IPR017200">
    <property type="entry name" value="PqqE-like"/>
</dbReference>
<dbReference type="PROSITE" id="PS01305">
    <property type="entry name" value="MOAA_NIFB_PQQE"/>
    <property type="match status" value="1"/>
</dbReference>
<comment type="similarity">
    <text evidence="8">Belongs to the radical SAM superfamily. PqqE family.</text>
</comment>
<evidence type="ECO:0000256" key="3">
    <source>
        <dbReference type="ARBA" id="ARBA00022723"/>
    </source>
</evidence>
<keyword evidence="2 8" id="KW-0949">S-adenosyl-L-methionine</keyword>
<dbReference type="NCBIfam" id="TIGR04085">
    <property type="entry name" value="rSAM_more_4Fe4S"/>
    <property type="match status" value="1"/>
</dbReference>
<dbReference type="InterPro" id="IPR011843">
    <property type="entry name" value="PQQ_synth_PqqE_bac"/>
</dbReference>
<keyword evidence="6 8" id="KW-0408">Iron</keyword>
<dbReference type="SFLD" id="SFLDF00280">
    <property type="entry name" value="coenzyme_PQQ_synthesis_protein"/>
    <property type="match status" value="1"/>
</dbReference>
<dbReference type="EMBL" id="FMZX01000001">
    <property type="protein sequence ID" value="SDC45177.1"/>
    <property type="molecule type" value="Genomic_DNA"/>
</dbReference>
<feature type="domain" description="Radical SAM core" evidence="9">
    <location>
        <begin position="2"/>
        <end position="222"/>
    </location>
</feature>
<name>A0A1G6LQ13_9PROT</name>
<evidence type="ECO:0000313" key="11">
    <source>
        <dbReference type="Proteomes" id="UP000198925"/>
    </source>
</evidence>
<evidence type="ECO:0000256" key="2">
    <source>
        <dbReference type="ARBA" id="ARBA00022691"/>
    </source>
</evidence>
<reference evidence="10 11" key="1">
    <citation type="submission" date="2016-10" db="EMBL/GenBank/DDBJ databases">
        <authorList>
            <person name="de Groot N.N."/>
        </authorList>
    </citation>
    <scope>NUCLEOTIDE SEQUENCE [LARGE SCALE GENOMIC DNA]</scope>
    <source>
        <strain evidence="10 11">CPCC 100156</strain>
    </source>
</reference>
<comment type="function">
    <text evidence="8">Catalyzes the cross-linking of a glutamate residue and a tyrosine residue in the PqqA protein as part of the biosynthesis of pyrroloquinoline quinone (PQQ).</text>
</comment>
<feature type="binding site" evidence="8">
    <location>
        <position position="20"/>
    </location>
    <ligand>
        <name>[4Fe-4S] cluster</name>
        <dbReference type="ChEBI" id="CHEBI:49883"/>
        <note>4Fe-4S-S-AdoMet</note>
    </ligand>
</feature>
<dbReference type="InterPro" id="IPR058240">
    <property type="entry name" value="rSAM_sf"/>
</dbReference>
<dbReference type="InterPro" id="IPR000385">
    <property type="entry name" value="MoaA_NifB_PqqE_Fe-S-bd_CS"/>
</dbReference>